<protein>
    <recommendedName>
        <fullName evidence="3">IclR-ED domain-containing protein</fullName>
    </recommendedName>
</protein>
<comment type="caution">
    <text evidence="1">The sequence shown here is derived from an EMBL/GenBank/DDBJ whole genome shotgun (WGS) entry which is preliminary data.</text>
</comment>
<accession>A0ABV7YBB7</accession>
<proteinExistence type="predicted"/>
<evidence type="ECO:0000313" key="2">
    <source>
        <dbReference type="Proteomes" id="UP001595699"/>
    </source>
</evidence>
<keyword evidence="2" id="KW-1185">Reference proteome</keyword>
<name>A0ABV7YBB7_9ACTN</name>
<dbReference type="Proteomes" id="UP001595699">
    <property type="component" value="Unassembled WGS sequence"/>
</dbReference>
<evidence type="ECO:0008006" key="3">
    <source>
        <dbReference type="Google" id="ProtNLM"/>
    </source>
</evidence>
<reference evidence="2" key="1">
    <citation type="journal article" date="2019" name="Int. J. Syst. Evol. Microbiol.">
        <title>The Global Catalogue of Microorganisms (GCM) 10K type strain sequencing project: providing services to taxonomists for standard genome sequencing and annotation.</title>
        <authorList>
            <consortium name="The Broad Institute Genomics Platform"/>
            <consortium name="The Broad Institute Genome Sequencing Center for Infectious Disease"/>
            <person name="Wu L."/>
            <person name="Ma J."/>
        </authorList>
    </citation>
    <scope>NUCLEOTIDE SEQUENCE [LARGE SCALE GENOMIC DNA]</scope>
    <source>
        <strain evidence="2">CGMCC 4.7241</strain>
    </source>
</reference>
<sequence length="272" mass="30122">MKLVVLSAAAIVVWAAFITINGTIQSAGTTGVVASTVLVLAVAIQRVNGVQRWLQAPKNDRIEQVRTIVEETLIDLCMKRRVTDDLLGLCIHVWEVPLWYRKILPSQVRIYLKDMIKKRPFAGLAKFTIRPQLQRLVAVSLTSPPAPSGVRFRKGVGLVGVCVMKNDRSEFVTLDISRNEYQAALRDDAMWATSHPSITRNLRWEDARKLANSYGQVIAHVVQDVRSGEAIGCATISFSSASPQLFDLTTALNCRRRLNVLVAGLSKIMTGQ</sequence>
<evidence type="ECO:0000313" key="1">
    <source>
        <dbReference type="EMBL" id="MFC3761275.1"/>
    </source>
</evidence>
<gene>
    <name evidence="1" type="ORF">ACFOUW_10525</name>
</gene>
<organism evidence="1 2">
    <name type="scientific">Tenggerimyces flavus</name>
    <dbReference type="NCBI Taxonomy" id="1708749"/>
    <lineage>
        <taxon>Bacteria</taxon>
        <taxon>Bacillati</taxon>
        <taxon>Actinomycetota</taxon>
        <taxon>Actinomycetes</taxon>
        <taxon>Propionibacteriales</taxon>
        <taxon>Nocardioidaceae</taxon>
        <taxon>Tenggerimyces</taxon>
    </lineage>
</organism>
<dbReference type="EMBL" id="JBHRZH010000006">
    <property type="protein sequence ID" value="MFC3761275.1"/>
    <property type="molecule type" value="Genomic_DNA"/>
</dbReference>
<dbReference type="RefSeq" id="WP_205117486.1">
    <property type="nucleotide sequence ID" value="NZ_JAFBCM010000001.1"/>
</dbReference>